<evidence type="ECO:0000256" key="2">
    <source>
        <dbReference type="ARBA" id="ARBA00022729"/>
    </source>
</evidence>
<keyword evidence="2" id="KW-0732">Signal</keyword>
<evidence type="ECO:0008006" key="6">
    <source>
        <dbReference type="Google" id="ProtNLM"/>
    </source>
</evidence>
<name>A0ABP0V2B8_9BRYO</name>
<sequence length="431" mass="48133">MSYHPFIHIIWHIKSFIHSFILYATSSCSTTSQWVFPVIYLVLLCLLNGGGTTTEAKCYSTIFGFGDSKTDTGQMQTAFPFQTAAEFWPYGSTFFGRPVNRYCDGRLVIDFMTQAYNLPFLSPYFEALNSDFRHGVNFAASSAGARRVIYRGCPFTLPIQLQQYCRFKLTTLSTDLEVRSPNATGFRTGLHVMSVGENDYRLGYHAGMTFDQVVKWVPDVVGNITAVLEGLYLEGAREFFVMNIAVEGCEPCLLALFLDSPPSDYDELGCLKGLNDVTHAHNNALKAAVDMLRLKYPDATFIYGDHFGSHLNILKNYKKHGFENVTKACCGSGPLPINYNENITCGMQGSTVCTDPSNHVSWDGVHLTEHVHRLIALDFLTGSFTDPPNALSGGCNLNLDFSRFAHGSDQLSELHLEVIPQLLRQEKDYFI</sequence>
<keyword evidence="3" id="KW-0378">Hydrolase</keyword>
<comment type="similarity">
    <text evidence="1">Belongs to the 'GDSL' lipolytic enzyme family.</text>
</comment>
<dbReference type="Pfam" id="PF00657">
    <property type="entry name" value="Lipase_GDSL"/>
    <property type="match status" value="1"/>
</dbReference>
<reference evidence="4" key="1">
    <citation type="submission" date="2024-02" db="EMBL/GenBank/DDBJ databases">
        <authorList>
            <consortium name="ELIXIR-Norway"/>
            <consortium name="Elixir Norway"/>
        </authorList>
    </citation>
    <scope>NUCLEOTIDE SEQUENCE</scope>
</reference>
<dbReference type="InterPro" id="IPR001087">
    <property type="entry name" value="GDSL"/>
</dbReference>
<proteinExistence type="inferred from homology"/>
<dbReference type="InterPro" id="IPR035669">
    <property type="entry name" value="SGNH_plant_lipase-like"/>
</dbReference>
<dbReference type="Gene3D" id="3.40.50.1110">
    <property type="entry name" value="SGNH hydrolase"/>
    <property type="match status" value="1"/>
</dbReference>
<organism evidence="4 5">
    <name type="scientific">Sphagnum troendelagicum</name>
    <dbReference type="NCBI Taxonomy" id="128251"/>
    <lineage>
        <taxon>Eukaryota</taxon>
        <taxon>Viridiplantae</taxon>
        <taxon>Streptophyta</taxon>
        <taxon>Embryophyta</taxon>
        <taxon>Bryophyta</taxon>
        <taxon>Sphagnophytina</taxon>
        <taxon>Sphagnopsida</taxon>
        <taxon>Sphagnales</taxon>
        <taxon>Sphagnaceae</taxon>
        <taxon>Sphagnum</taxon>
    </lineage>
</organism>
<dbReference type="EMBL" id="OZ019900">
    <property type="protein sequence ID" value="CAK9233370.1"/>
    <property type="molecule type" value="Genomic_DNA"/>
</dbReference>
<dbReference type="CDD" id="cd01837">
    <property type="entry name" value="SGNH_plant_lipase_like"/>
    <property type="match status" value="1"/>
</dbReference>
<keyword evidence="5" id="KW-1185">Reference proteome</keyword>
<evidence type="ECO:0000313" key="5">
    <source>
        <dbReference type="Proteomes" id="UP001497512"/>
    </source>
</evidence>
<dbReference type="Proteomes" id="UP001497512">
    <property type="component" value="Chromosome 8"/>
</dbReference>
<gene>
    <name evidence="4" type="ORF">CSSPTR1EN2_LOCUS21452</name>
</gene>
<evidence type="ECO:0000313" key="4">
    <source>
        <dbReference type="EMBL" id="CAK9233370.1"/>
    </source>
</evidence>
<dbReference type="PANTHER" id="PTHR22835:SF659">
    <property type="entry name" value="GDSL LIPASE_ACYLHYDROLASE, PUTATIVE (AFU_ORTHOLOGUE AFUA_2G00510)-RELATED"/>
    <property type="match status" value="1"/>
</dbReference>
<evidence type="ECO:0000256" key="3">
    <source>
        <dbReference type="ARBA" id="ARBA00022801"/>
    </source>
</evidence>
<dbReference type="PANTHER" id="PTHR22835">
    <property type="entry name" value="ZINC FINGER FYVE DOMAIN CONTAINING PROTEIN"/>
    <property type="match status" value="1"/>
</dbReference>
<protein>
    <recommendedName>
        <fullName evidence="6">Acetylajmalan esterase</fullName>
    </recommendedName>
</protein>
<dbReference type="InterPro" id="IPR036514">
    <property type="entry name" value="SGNH_hydro_sf"/>
</dbReference>
<evidence type="ECO:0000256" key="1">
    <source>
        <dbReference type="ARBA" id="ARBA00008668"/>
    </source>
</evidence>
<accession>A0ABP0V2B8</accession>